<evidence type="ECO:0000313" key="4">
    <source>
        <dbReference type="EMBL" id="MBF4693843.1"/>
    </source>
</evidence>
<protein>
    <submittedName>
        <fullName evidence="4">S-layer homology domain-containing protein</fullName>
    </submittedName>
</protein>
<dbReference type="PROSITE" id="PS51272">
    <property type="entry name" value="SLH"/>
    <property type="match status" value="1"/>
</dbReference>
<keyword evidence="2" id="KW-0732">Signal</keyword>
<dbReference type="Proteomes" id="UP000614200">
    <property type="component" value="Unassembled WGS sequence"/>
</dbReference>
<evidence type="ECO:0000313" key="5">
    <source>
        <dbReference type="Proteomes" id="UP000614200"/>
    </source>
</evidence>
<sequence>MHQSLANKIMVIILCVSMSYGCAFAATVSEDATGFESDNPNAISSNATDNVAPMTPEEMNIQEGLANGQVFGQLDGSIEGRAHQLEGYDISYGNLILGDYAIIAKYNLAVEDYNYRVNFIKAYKSYYEIAYNSAYRSASLLKIATPVNNGRTYGLQAGKVEGKVAAMKDYYQNRYNNWERAYNEFLNSKTLNTRYALDAESIDYGLSFRTAFEEGFYLSYYETFQKEKLDVAIRNRTSELVTGNKTILKYDDVLVDFSGGSSSSKTEVPVMIDIPDAAIYTPTYLSLYKNENLHLENEVLESASSKFVVEVDNVNRSMDLNKPLRLIFTFKGSENAGIYKWENNKWFYQITEFKEDSIYTEIPKGTYTGGEYIVLIDPENSSYTDMRFNWAAKEINALKRRGYLEDELTFRPTNFITKLEMARMLYKVYANSEMDGLTFRYTIRDDDIDPNDFKYINYVLNNNYMMLDAEGKFNPNDTVQYQEVETIMSTVLMRPFSWNDVADKMLREKYKRSRGSESISRPIFRDEFAYIMYLYDDLK</sequence>
<evidence type="ECO:0000256" key="2">
    <source>
        <dbReference type="SAM" id="SignalP"/>
    </source>
</evidence>
<gene>
    <name evidence="4" type="ORF">ISU02_12050</name>
</gene>
<evidence type="ECO:0000259" key="3">
    <source>
        <dbReference type="PROSITE" id="PS51272"/>
    </source>
</evidence>
<dbReference type="EMBL" id="JADKNH010000007">
    <property type="protein sequence ID" value="MBF4693843.1"/>
    <property type="molecule type" value="Genomic_DNA"/>
</dbReference>
<evidence type="ECO:0000256" key="1">
    <source>
        <dbReference type="ARBA" id="ARBA00022737"/>
    </source>
</evidence>
<comment type="caution">
    <text evidence="4">The sequence shown here is derived from an EMBL/GenBank/DDBJ whole genome shotgun (WGS) entry which is preliminary data.</text>
</comment>
<name>A0ABR9ZUL0_9FIRM</name>
<feature type="chain" id="PRO_5046108972" evidence="2">
    <location>
        <begin position="26"/>
        <end position="539"/>
    </location>
</feature>
<keyword evidence="1" id="KW-0677">Repeat</keyword>
<keyword evidence="5" id="KW-1185">Reference proteome</keyword>
<feature type="signal peptide" evidence="2">
    <location>
        <begin position="1"/>
        <end position="25"/>
    </location>
</feature>
<dbReference type="Pfam" id="PF00395">
    <property type="entry name" value="SLH"/>
    <property type="match status" value="2"/>
</dbReference>
<organism evidence="4 5">
    <name type="scientific">Fusibacter ferrireducens</name>
    <dbReference type="NCBI Taxonomy" id="2785058"/>
    <lineage>
        <taxon>Bacteria</taxon>
        <taxon>Bacillati</taxon>
        <taxon>Bacillota</taxon>
        <taxon>Clostridia</taxon>
        <taxon>Eubacteriales</taxon>
        <taxon>Eubacteriales Family XII. Incertae Sedis</taxon>
        <taxon>Fusibacter</taxon>
    </lineage>
</organism>
<dbReference type="InterPro" id="IPR001119">
    <property type="entry name" value="SLH_dom"/>
</dbReference>
<proteinExistence type="predicted"/>
<reference evidence="4 5" key="1">
    <citation type="submission" date="2020-11" db="EMBL/GenBank/DDBJ databases">
        <title>Fusibacter basophilias sp. nov.</title>
        <authorList>
            <person name="Qiu D."/>
        </authorList>
    </citation>
    <scope>NUCLEOTIDE SEQUENCE [LARGE SCALE GENOMIC DNA]</scope>
    <source>
        <strain evidence="4 5">Q10-2</strain>
    </source>
</reference>
<feature type="domain" description="SLH" evidence="3">
    <location>
        <begin position="378"/>
        <end position="439"/>
    </location>
</feature>
<dbReference type="RefSeq" id="WP_194702087.1">
    <property type="nucleotide sequence ID" value="NZ_JADKNH010000007.1"/>
</dbReference>
<accession>A0ABR9ZUL0</accession>